<evidence type="ECO:0000313" key="1">
    <source>
        <dbReference type="EMBL" id="KAK7041308.1"/>
    </source>
</evidence>
<protein>
    <submittedName>
        <fullName evidence="1">Uncharacterized protein</fullName>
    </submittedName>
</protein>
<keyword evidence="2" id="KW-1185">Reference proteome</keyword>
<reference evidence="1 2" key="1">
    <citation type="journal article" date="2024" name="J Genomics">
        <title>Draft genome sequencing and assembly of Favolaschia claudopus CIRM-BRFM 2984 isolated from oak limbs.</title>
        <authorList>
            <person name="Navarro D."/>
            <person name="Drula E."/>
            <person name="Chaduli D."/>
            <person name="Cazenave R."/>
            <person name="Ahrendt S."/>
            <person name="Wang J."/>
            <person name="Lipzen A."/>
            <person name="Daum C."/>
            <person name="Barry K."/>
            <person name="Grigoriev I.V."/>
            <person name="Favel A."/>
            <person name="Rosso M.N."/>
            <person name="Martin F."/>
        </authorList>
    </citation>
    <scope>NUCLEOTIDE SEQUENCE [LARGE SCALE GENOMIC DNA]</scope>
    <source>
        <strain evidence="1 2">CIRM-BRFM 2984</strain>
    </source>
</reference>
<feature type="non-terminal residue" evidence="1">
    <location>
        <position position="1"/>
    </location>
</feature>
<evidence type="ECO:0000313" key="2">
    <source>
        <dbReference type="Proteomes" id="UP001362999"/>
    </source>
</evidence>
<comment type="caution">
    <text evidence="1">The sequence shown here is derived from an EMBL/GenBank/DDBJ whole genome shotgun (WGS) entry which is preliminary data.</text>
</comment>
<dbReference type="EMBL" id="JAWWNJ010000014">
    <property type="protein sequence ID" value="KAK7041308.1"/>
    <property type="molecule type" value="Genomic_DNA"/>
</dbReference>
<dbReference type="Proteomes" id="UP001362999">
    <property type="component" value="Unassembled WGS sequence"/>
</dbReference>
<dbReference type="AlphaFoldDB" id="A0AAW0CRA9"/>
<organism evidence="1 2">
    <name type="scientific">Favolaschia claudopus</name>
    <dbReference type="NCBI Taxonomy" id="2862362"/>
    <lineage>
        <taxon>Eukaryota</taxon>
        <taxon>Fungi</taxon>
        <taxon>Dikarya</taxon>
        <taxon>Basidiomycota</taxon>
        <taxon>Agaricomycotina</taxon>
        <taxon>Agaricomycetes</taxon>
        <taxon>Agaricomycetidae</taxon>
        <taxon>Agaricales</taxon>
        <taxon>Marasmiineae</taxon>
        <taxon>Mycenaceae</taxon>
        <taxon>Favolaschia</taxon>
    </lineage>
</organism>
<feature type="non-terminal residue" evidence="1">
    <location>
        <position position="117"/>
    </location>
</feature>
<accession>A0AAW0CRA9</accession>
<sequence length="117" mass="13427">DLSTIINLVESDLVRLALPHKATHDSEFEAFSVVPFCLDEKYLELTEDECSTISEMLKRSFGWNARTTGDCIVEIKERGPAICSLYPVLRDFNVKHPRNNVLRKWVLDIIEGAEKIY</sequence>
<gene>
    <name evidence="1" type="ORF">R3P38DRAFT_2440761</name>
</gene>
<name>A0AAW0CRA9_9AGAR</name>
<proteinExistence type="predicted"/>